<dbReference type="EMBL" id="JXST01000029">
    <property type="protein sequence ID" value="KIU15333.1"/>
    <property type="molecule type" value="Genomic_DNA"/>
</dbReference>
<dbReference type="InterPro" id="IPR050426">
    <property type="entry name" value="Glycosyltransferase_28"/>
</dbReference>
<dbReference type="STRING" id="280871.TL10_19810"/>
<feature type="domain" description="Erythromycin biosynthesis protein CIII-like C-terminal" evidence="2">
    <location>
        <begin position="292"/>
        <end position="395"/>
    </location>
</feature>
<dbReference type="FunFam" id="3.40.50.2000:FF:000009">
    <property type="entry name" value="Sterol 3-beta-glucosyltransferase UGT80A2"/>
    <property type="match status" value="1"/>
</dbReference>
<evidence type="ECO:0000259" key="1">
    <source>
        <dbReference type="Pfam" id="PF03033"/>
    </source>
</evidence>
<dbReference type="GO" id="GO:0005975">
    <property type="term" value="P:carbohydrate metabolic process"/>
    <property type="evidence" value="ECO:0007669"/>
    <property type="project" value="InterPro"/>
</dbReference>
<keyword evidence="4" id="KW-1185">Reference proteome</keyword>
<dbReference type="PATRIC" id="fig|280871.6.peg.4101"/>
<protein>
    <submittedName>
        <fullName evidence="3">Uncharacterized protein</fullName>
    </submittedName>
</protein>
<dbReference type="GO" id="GO:0033072">
    <property type="term" value="P:vancomycin biosynthetic process"/>
    <property type="evidence" value="ECO:0007669"/>
    <property type="project" value="UniProtKB-ARBA"/>
</dbReference>
<dbReference type="Proteomes" id="UP000032221">
    <property type="component" value="Unassembled WGS sequence"/>
</dbReference>
<sequence>MKFAIAIHGTRGDIEPSGAVARELLRRGHEVRMAVPPNLVSFVASAGLPEPASYGVDSQQQLDADIFRDHLSVKNPINAVRELRDYMTQGWQDMNATLTEVAADADLLLAGTTYQEVAANVAEHFDIPLAALHYFPFRPNSQVLPVPLPLPLIRRGFAVGEWFHWRMLKEAEDIQRRSLGLPPATVRAVRRIEDRGALEIQAYDEVLFPGLAAEYGDAKPLVGSMSMELQTDTDADVMDWITNGKPPIYFGFGSMPVESPADAVAMIDTVCAELGERALISSGVWDLPDTVLGDHVKLVGAVNHAAVFPLCRALVHHGGAGTTAAGLRAGVPTVVLWVSADQPVWAGQIKKLKLGASGRFSKTTPASLKAALRTALQPECAERVRAAAARMTKPADSVARTADLLEKAASSRG</sequence>
<dbReference type="RefSeq" id="WP_043986941.1">
    <property type="nucleotide sequence ID" value="NZ_JXST01000029.1"/>
</dbReference>
<dbReference type="InterPro" id="IPR010610">
    <property type="entry name" value="EryCIII-like_C"/>
</dbReference>
<evidence type="ECO:0000313" key="3">
    <source>
        <dbReference type="EMBL" id="KIU15333.1"/>
    </source>
</evidence>
<name>A0A0D1J1A3_9MYCO</name>
<dbReference type="InterPro" id="IPR002213">
    <property type="entry name" value="UDP_glucos_trans"/>
</dbReference>
<dbReference type="GO" id="GO:0016758">
    <property type="term" value="F:hexosyltransferase activity"/>
    <property type="evidence" value="ECO:0007669"/>
    <property type="project" value="InterPro"/>
</dbReference>
<dbReference type="PANTHER" id="PTHR48050">
    <property type="entry name" value="STEROL 3-BETA-GLUCOSYLTRANSFERASE"/>
    <property type="match status" value="1"/>
</dbReference>
<evidence type="ECO:0000313" key="4">
    <source>
        <dbReference type="Proteomes" id="UP000032221"/>
    </source>
</evidence>
<reference evidence="3 4" key="1">
    <citation type="submission" date="2015-01" db="EMBL/GenBank/DDBJ databases">
        <title>Genome sequence of Mycobacterium llatzerense and Mycobacterium immunogenum recovered from brain abscess.</title>
        <authorList>
            <person name="Greninger A.L."/>
            <person name="Langelier C."/>
            <person name="Cunningham G."/>
            <person name="Chiu C.Y."/>
            <person name="Miller S."/>
        </authorList>
    </citation>
    <scope>NUCLEOTIDE SEQUENCE [LARGE SCALE GENOMIC DNA]</scope>
    <source>
        <strain evidence="3 4">CLUC14</strain>
    </source>
</reference>
<dbReference type="Gene3D" id="3.40.50.2000">
    <property type="entry name" value="Glycogen Phosphorylase B"/>
    <property type="match status" value="2"/>
</dbReference>
<dbReference type="OrthoDB" id="3253247at2"/>
<gene>
    <name evidence="3" type="ORF">TL10_19810</name>
</gene>
<feature type="domain" description="Glycosyltransferase family 28 N-terminal" evidence="1">
    <location>
        <begin position="4"/>
        <end position="82"/>
    </location>
</feature>
<dbReference type="GO" id="GO:0008194">
    <property type="term" value="F:UDP-glycosyltransferase activity"/>
    <property type="evidence" value="ECO:0007669"/>
    <property type="project" value="InterPro"/>
</dbReference>
<organism evidence="3 4">
    <name type="scientific">Mycolicibacterium llatzerense</name>
    <dbReference type="NCBI Taxonomy" id="280871"/>
    <lineage>
        <taxon>Bacteria</taxon>
        <taxon>Bacillati</taxon>
        <taxon>Actinomycetota</taxon>
        <taxon>Actinomycetes</taxon>
        <taxon>Mycobacteriales</taxon>
        <taxon>Mycobacteriaceae</taxon>
        <taxon>Mycolicibacterium</taxon>
    </lineage>
</organism>
<evidence type="ECO:0000259" key="2">
    <source>
        <dbReference type="Pfam" id="PF06722"/>
    </source>
</evidence>
<proteinExistence type="predicted"/>
<dbReference type="Pfam" id="PF06722">
    <property type="entry name" value="EryCIII-like_C"/>
    <property type="match status" value="1"/>
</dbReference>
<accession>A0A0D1J1A3</accession>
<dbReference type="SUPFAM" id="SSF53756">
    <property type="entry name" value="UDP-Glycosyltransferase/glycogen phosphorylase"/>
    <property type="match status" value="1"/>
</dbReference>
<comment type="caution">
    <text evidence="3">The sequence shown here is derived from an EMBL/GenBank/DDBJ whole genome shotgun (WGS) entry which is preliminary data.</text>
</comment>
<dbReference type="AlphaFoldDB" id="A0A0D1J1A3"/>
<dbReference type="InterPro" id="IPR004276">
    <property type="entry name" value="GlycoTrans_28_N"/>
</dbReference>
<dbReference type="CDD" id="cd03784">
    <property type="entry name" value="GT1_Gtf-like"/>
    <property type="match status" value="1"/>
</dbReference>
<dbReference type="Pfam" id="PF03033">
    <property type="entry name" value="Glyco_transf_28"/>
    <property type="match status" value="1"/>
</dbReference>
<dbReference type="PANTHER" id="PTHR48050:SF13">
    <property type="entry name" value="STEROL 3-BETA-GLUCOSYLTRANSFERASE UGT80A2"/>
    <property type="match status" value="1"/>
</dbReference>